<feature type="transmembrane region" description="Helical" evidence="4">
    <location>
        <begin position="162"/>
        <end position="193"/>
    </location>
</feature>
<feature type="transmembrane region" description="Helical" evidence="4">
    <location>
        <begin position="101"/>
        <end position="119"/>
    </location>
</feature>
<gene>
    <name evidence="5" type="ORF">LY79DRAFT_574683</name>
</gene>
<comment type="subcellular location">
    <subcellularLocation>
        <location evidence="4">Membrane</location>
        <topology evidence="4">Multi-pass membrane protein</topology>
    </subcellularLocation>
</comment>
<proteinExistence type="inferred from homology"/>
<keyword evidence="2 4" id="KW-1133">Transmembrane helix</keyword>
<organism evidence="5 6">
    <name type="scientific">Colletotrichum navitas</name>
    <dbReference type="NCBI Taxonomy" id="681940"/>
    <lineage>
        <taxon>Eukaryota</taxon>
        <taxon>Fungi</taxon>
        <taxon>Dikarya</taxon>
        <taxon>Ascomycota</taxon>
        <taxon>Pezizomycotina</taxon>
        <taxon>Sordariomycetes</taxon>
        <taxon>Hypocreomycetidae</taxon>
        <taxon>Glomerellales</taxon>
        <taxon>Glomerellaceae</taxon>
        <taxon>Colletotrichum</taxon>
        <taxon>Colletotrichum graminicola species complex</taxon>
    </lineage>
</organism>
<keyword evidence="4" id="KW-0187">Copper transport</keyword>
<dbReference type="GeneID" id="85443860"/>
<dbReference type="GO" id="GO:0016020">
    <property type="term" value="C:membrane"/>
    <property type="evidence" value="ECO:0007669"/>
    <property type="project" value="UniProtKB-SubCell"/>
</dbReference>
<dbReference type="RefSeq" id="XP_060420852.1">
    <property type="nucleotide sequence ID" value="XM_060559620.1"/>
</dbReference>
<accession>A0AAD8QEA1</accession>
<evidence type="ECO:0000256" key="4">
    <source>
        <dbReference type="RuleBase" id="RU367022"/>
    </source>
</evidence>
<dbReference type="PANTHER" id="PTHR12483">
    <property type="entry name" value="SOLUTE CARRIER FAMILY 31 COPPER TRANSPORTERS"/>
    <property type="match status" value="1"/>
</dbReference>
<keyword evidence="4" id="KW-0186">Copper</keyword>
<dbReference type="EMBL" id="JAHLJV010000001">
    <property type="protein sequence ID" value="KAK1600356.1"/>
    <property type="molecule type" value="Genomic_DNA"/>
</dbReference>
<dbReference type="PANTHER" id="PTHR12483:SF115">
    <property type="entry name" value="COPPER TRANSPORT PROTEIN"/>
    <property type="match status" value="1"/>
</dbReference>
<dbReference type="Proteomes" id="UP001230504">
    <property type="component" value="Unassembled WGS sequence"/>
</dbReference>
<dbReference type="AlphaFoldDB" id="A0AAD8QEA1"/>
<evidence type="ECO:0000313" key="5">
    <source>
        <dbReference type="EMBL" id="KAK1600356.1"/>
    </source>
</evidence>
<evidence type="ECO:0000256" key="1">
    <source>
        <dbReference type="ARBA" id="ARBA00022692"/>
    </source>
</evidence>
<comment type="caution">
    <text evidence="5">The sequence shown here is derived from an EMBL/GenBank/DDBJ whole genome shotgun (WGS) entry which is preliminary data.</text>
</comment>
<protein>
    <recommendedName>
        <fullName evidence="4">Copper transport protein</fullName>
    </recommendedName>
</protein>
<dbReference type="GO" id="GO:0005375">
    <property type="term" value="F:copper ion transmembrane transporter activity"/>
    <property type="evidence" value="ECO:0007669"/>
    <property type="project" value="UniProtKB-UniRule"/>
</dbReference>
<comment type="similarity">
    <text evidence="4">Belongs to the copper transporter (Ctr) (TC 1.A.56) family. SLC31A subfamily.</text>
</comment>
<keyword evidence="4" id="KW-0813">Transport</keyword>
<dbReference type="Pfam" id="PF04145">
    <property type="entry name" value="Ctr"/>
    <property type="match status" value="1"/>
</dbReference>
<sequence length="206" mass="22775">MDHSHMDHSHMDHSAMDHGNMGGNGMGGGMGDRCSMNTLTELRELPSPRGLPIPFRLPRCPLPRTSRTPANPDPSLQMLFTWDTKNLCIVFRQWHVRSTSGLVISLLLVVALAAGYEALRAASRRYENSVNKRIESLPRREQAEASKSAHLLKAALYAAQNFYAFMLMLVFMTYNGWVMVAVAVGAFVGYALFGSTTSSTKDNACH</sequence>
<keyword evidence="3 4" id="KW-0472">Membrane</keyword>
<dbReference type="InterPro" id="IPR007274">
    <property type="entry name" value="Cop_transporter"/>
</dbReference>
<evidence type="ECO:0000256" key="2">
    <source>
        <dbReference type="ARBA" id="ARBA00022989"/>
    </source>
</evidence>
<keyword evidence="4" id="KW-0406">Ion transport</keyword>
<reference evidence="5" key="1">
    <citation type="submission" date="2021-06" db="EMBL/GenBank/DDBJ databases">
        <title>Comparative genomics, transcriptomics and evolutionary studies reveal genomic signatures of adaptation to plant cell wall in hemibiotrophic fungi.</title>
        <authorList>
            <consortium name="DOE Joint Genome Institute"/>
            <person name="Baroncelli R."/>
            <person name="Diaz J.F."/>
            <person name="Benocci T."/>
            <person name="Peng M."/>
            <person name="Battaglia E."/>
            <person name="Haridas S."/>
            <person name="Andreopoulos W."/>
            <person name="Labutti K."/>
            <person name="Pangilinan J."/>
            <person name="Floch G.L."/>
            <person name="Makela M.R."/>
            <person name="Henrissat B."/>
            <person name="Grigoriev I.V."/>
            <person name="Crouch J.A."/>
            <person name="De Vries R.P."/>
            <person name="Sukno S.A."/>
            <person name="Thon M.R."/>
        </authorList>
    </citation>
    <scope>NUCLEOTIDE SEQUENCE</scope>
    <source>
        <strain evidence="5">CBS 125086</strain>
    </source>
</reference>
<keyword evidence="1 4" id="KW-0812">Transmembrane</keyword>
<evidence type="ECO:0000313" key="6">
    <source>
        <dbReference type="Proteomes" id="UP001230504"/>
    </source>
</evidence>
<evidence type="ECO:0000256" key="3">
    <source>
        <dbReference type="ARBA" id="ARBA00023136"/>
    </source>
</evidence>
<keyword evidence="6" id="KW-1185">Reference proteome</keyword>
<name>A0AAD8QEA1_9PEZI</name>